<dbReference type="InterPro" id="IPR029063">
    <property type="entry name" value="SAM-dependent_MTases_sf"/>
</dbReference>
<dbReference type="Gene3D" id="3.40.50.150">
    <property type="entry name" value="Vaccinia Virus protein VP39"/>
    <property type="match status" value="1"/>
</dbReference>
<dbReference type="InterPro" id="IPR013216">
    <property type="entry name" value="Methyltransf_11"/>
</dbReference>
<dbReference type="Pfam" id="PF08241">
    <property type="entry name" value="Methyltransf_11"/>
    <property type="match status" value="1"/>
</dbReference>
<evidence type="ECO:0000313" key="2">
    <source>
        <dbReference type="EMBL" id="PRY23651.1"/>
    </source>
</evidence>
<keyword evidence="2" id="KW-0489">Methyltransferase</keyword>
<gene>
    <name evidence="2" type="ORF">CLV78_104142</name>
</gene>
<name>A0A2T0RR68_9RHOB</name>
<dbReference type="GO" id="GO:0032259">
    <property type="term" value="P:methylation"/>
    <property type="evidence" value="ECO:0007669"/>
    <property type="project" value="UniProtKB-KW"/>
</dbReference>
<organism evidence="2 3">
    <name type="scientific">Aliiruegeria haliotis</name>
    <dbReference type="NCBI Taxonomy" id="1280846"/>
    <lineage>
        <taxon>Bacteria</taxon>
        <taxon>Pseudomonadati</taxon>
        <taxon>Pseudomonadota</taxon>
        <taxon>Alphaproteobacteria</taxon>
        <taxon>Rhodobacterales</taxon>
        <taxon>Roseobacteraceae</taxon>
        <taxon>Aliiruegeria</taxon>
    </lineage>
</organism>
<accession>A0A2T0RR68</accession>
<feature type="domain" description="Methyltransferase type 11" evidence="1">
    <location>
        <begin position="89"/>
        <end position="132"/>
    </location>
</feature>
<evidence type="ECO:0000313" key="3">
    <source>
        <dbReference type="Proteomes" id="UP000239480"/>
    </source>
</evidence>
<reference evidence="2 3" key="1">
    <citation type="submission" date="2018-03" db="EMBL/GenBank/DDBJ databases">
        <title>Genomic Encyclopedia of Archaeal and Bacterial Type Strains, Phase II (KMG-II): from individual species to whole genera.</title>
        <authorList>
            <person name="Goeker M."/>
        </authorList>
    </citation>
    <scope>NUCLEOTIDE SEQUENCE [LARGE SCALE GENOMIC DNA]</scope>
    <source>
        <strain evidence="2 3">DSM 29328</strain>
    </source>
</reference>
<dbReference type="SUPFAM" id="SSF53335">
    <property type="entry name" value="S-adenosyl-L-methionine-dependent methyltransferases"/>
    <property type="match status" value="1"/>
</dbReference>
<proteinExistence type="predicted"/>
<dbReference type="EMBL" id="PVTD01000004">
    <property type="protein sequence ID" value="PRY23651.1"/>
    <property type="molecule type" value="Genomic_DNA"/>
</dbReference>
<evidence type="ECO:0000259" key="1">
    <source>
        <dbReference type="Pfam" id="PF08241"/>
    </source>
</evidence>
<keyword evidence="2" id="KW-0808">Transferase</keyword>
<sequence length="264" mass="29272">MHLDVLDLRNFYYRTKLGRVAQRAIRDQLVDFWPAEESRGQTVAGFGFAVPLLRPYLGQARRVIALMPGQQGVMPWPQGLPNLSVLCEETLWPLETGSVDRLVLLHGLDTSDHPAEVLEECHRVLGPGGKVTFVVPNRSGLWARRDVTPFGYGRPYSSGQLEAQLLRHGFTPERHVAALFGPPSEKRFWLRSSGMWEKFGRQVFTSLAGGVFLAEASKMLQTPGGSAVKDMVRDPLRVLDAVNAPAGAKPVRSPAPSLLRIRSR</sequence>
<dbReference type="GO" id="GO:0008757">
    <property type="term" value="F:S-adenosylmethionine-dependent methyltransferase activity"/>
    <property type="evidence" value="ECO:0007669"/>
    <property type="project" value="InterPro"/>
</dbReference>
<comment type="caution">
    <text evidence="2">The sequence shown here is derived from an EMBL/GenBank/DDBJ whole genome shotgun (WGS) entry which is preliminary data.</text>
</comment>
<keyword evidence="3" id="KW-1185">Reference proteome</keyword>
<protein>
    <submittedName>
        <fullName evidence="2">Methyltransferase family protein</fullName>
    </submittedName>
</protein>
<dbReference type="OrthoDB" id="9800231at2"/>
<dbReference type="RefSeq" id="WP_106205044.1">
    <property type="nucleotide sequence ID" value="NZ_PVTD01000004.1"/>
</dbReference>
<dbReference type="Proteomes" id="UP000239480">
    <property type="component" value="Unassembled WGS sequence"/>
</dbReference>
<dbReference type="AlphaFoldDB" id="A0A2T0RR68"/>